<sequence>MRPQLLLFAVIAVATAGYPFIVYSGLTAFGPAALSLVLFGLLLARVILRGDYHQPEQYAQLLLVGALCLLAAWRDSEMILRYYPVAMSLGFASFFAISLRASETLIERFASVFVKDIQPHQRQYMRGLTKVWVGLLLINATVAAYTACCLSLAHWTLYNGAIAYIVFGLFTMAELVNRHFYKKRYYRRQHNHPSDSA</sequence>
<protein>
    <submittedName>
        <fullName evidence="2">Putative membrane protein</fullName>
    </submittedName>
</protein>
<dbReference type="EMBL" id="QNRT01000001">
    <property type="protein sequence ID" value="RBP53725.1"/>
    <property type="molecule type" value="Genomic_DNA"/>
</dbReference>
<keyword evidence="1" id="KW-0472">Membrane</keyword>
<proteinExistence type="predicted"/>
<comment type="caution">
    <text evidence="2">The sequence shown here is derived from an EMBL/GenBank/DDBJ whole genome shotgun (WGS) entry which is preliminary data.</text>
</comment>
<keyword evidence="1" id="KW-0812">Transmembrane</keyword>
<dbReference type="AlphaFoldDB" id="A0A395JT55"/>
<evidence type="ECO:0000313" key="3">
    <source>
        <dbReference type="Proteomes" id="UP000253083"/>
    </source>
</evidence>
<keyword evidence="3" id="KW-1185">Reference proteome</keyword>
<feature type="transmembrane region" description="Helical" evidence="1">
    <location>
        <begin position="161"/>
        <end position="181"/>
    </location>
</feature>
<evidence type="ECO:0000256" key="1">
    <source>
        <dbReference type="SAM" id="Phobius"/>
    </source>
</evidence>
<feature type="transmembrane region" description="Helical" evidence="1">
    <location>
        <begin position="131"/>
        <end position="155"/>
    </location>
</feature>
<dbReference type="RefSeq" id="WP_113953265.1">
    <property type="nucleotide sequence ID" value="NZ_QNRT01000001.1"/>
</dbReference>
<dbReference type="InParanoid" id="A0A395JT55"/>
<name>A0A395JT55_9GAMM</name>
<organism evidence="2 3">
    <name type="scientific">Arenicella xantha</name>
    <dbReference type="NCBI Taxonomy" id="644221"/>
    <lineage>
        <taxon>Bacteria</taxon>
        <taxon>Pseudomonadati</taxon>
        <taxon>Pseudomonadota</taxon>
        <taxon>Gammaproteobacteria</taxon>
        <taxon>Arenicellales</taxon>
        <taxon>Arenicellaceae</taxon>
        <taxon>Arenicella</taxon>
    </lineage>
</organism>
<reference evidence="2 3" key="1">
    <citation type="submission" date="2018-06" db="EMBL/GenBank/DDBJ databases">
        <title>Genomic Encyclopedia of Type Strains, Phase IV (KMG-IV): sequencing the most valuable type-strain genomes for metagenomic binning, comparative biology and taxonomic classification.</title>
        <authorList>
            <person name="Goeker M."/>
        </authorList>
    </citation>
    <scope>NUCLEOTIDE SEQUENCE [LARGE SCALE GENOMIC DNA]</scope>
    <source>
        <strain evidence="2 3">DSM 24032</strain>
    </source>
</reference>
<dbReference type="OrthoDB" id="8537043at2"/>
<keyword evidence="1" id="KW-1133">Transmembrane helix</keyword>
<accession>A0A395JT55</accession>
<evidence type="ECO:0000313" key="2">
    <source>
        <dbReference type="EMBL" id="RBP53725.1"/>
    </source>
</evidence>
<feature type="transmembrane region" description="Helical" evidence="1">
    <location>
        <begin position="26"/>
        <end position="46"/>
    </location>
</feature>
<gene>
    <name evidence="2" type="ORF">DFR28_1011114</name>
</gene>
<dbReference type="Proteomes" id="UP000253083">
    <property type="component" value="Unassembled WGS sequence"/>
</dbReference>